<dbReference type="EnsemblMetazoa" id="XM_022804460">
    <property type="protein sequence ID" value="XP_022660195"/>
    <property type="gene ID" value="LOC111249959"/>
</dbReference>
<dbReference type="Proteomes" id="UP000594260">
    <property type="component" value="Unplaced"/>
</dbReference>
<dbReference type="GeneID" id="111249959"/>
<dbReference type="PANTHER" id="PTHR12333">
    <property type="entry name" value="COMM DOMAIN CONTAINING PROTEIN 10"/>
    <property type="match status" value="1"/>
</dbReference>
<dbReference type="RefSeq" id="XP_022660187.1">
    <property type="nucleotide sequence ID" value="XM_022804452.1"/>
</dbReference>
<dbReference type="OrthoDB" id="77522at2759"/>
<evidence type="ECO:0008006" key="3">
    <source>
        <dbReference type="Google" id="ProtNLM"/>
    </source>
</evidence>
<dbReference type="RefSeq" id="XP_022660188.1">
    <property type="nucleotide sequence ID" value="XM_022804453.1"/>
</dbReference>
<dbReference type="RefSeq" id="XP_022660189.1">
    <property type="nucleotide sequence ID" value="XM_022804454.1"/>
</dbReference>
<accession>A0A7M7K1C1</accession>
<dbReference type="EnsemblMetazoa" id="XM_022804450">
    <property type="protein sequence ID" value="XP_022660185"/>
    <property type="gene ID" value="LOC111249959"/>
</dbReference>
<dbReference type="EnsemblMetazoa" id="XM_022804456">
    <property type="protein sequence ID" value="XP_022660191"/>
    <property type="gene ID" value="LOC111249959"/>
</dbReference>
<organism evidence="1 2">
    <name type="scientific">Varroa destructor</name>
    <name type="common">Honeybee mite</name>
    <dbReference type="NCBI Taxonomy" id="109461"/>
    <lineage>
        <taxon>Eukaryota</taxon>
        <taxon>Metazoa</taxon>
        <taxon>Ecdysozoa</taxon>
        <taxon>Arthropoda</taxon>
        <taxon>Chelicerata</taxon>
        <taxon>Arachnida</taxon>
        <taxon>Acari</taxon>
        <taxon>Parasitiformes</taxon>
        <taxon>Mesostigmata</taxon>
        <taxon>Gamasina</taxon>
        <taxon>Dermanyssoidea</taxon>
        <taxon>Varroidae</taxon>
        <taxon>Varroa</taxon>
    </lineage>
</organism>
<dbReference type="KEGG" id="vde:111249959"/>
<dbReference type="EnsemblMetazoa" id="XM_022804461">
    <property type="protein sequence ID" value="XP_022660196"/>
    <property type="gene ID" value="LOC111249959"/>
</dbReference>
<dbReference type="EnsemblMetazoa" id="XM_022804453">
    <property type="protein sequence ID" value="XP_022660188"/>
    <property type="gene ID" value="LOC111249959"/>
</dbReference>
<dbReference type="RefSeq" id="XP_022660185.1">
    <property type="nucleotide sequence ID" value="XM_022804450.1"/>
</dbReference>
<dbReference type="PANTHER" id="PTHR12333:SF0">
    <property type="entry name" value="COMM DOMAIN-CONTAINING PROTEIN 10"/>
    <property type="match status" value="1"/>
</dbReference>
<reference evidence="1" key="1">
    <citation type="submission" date="2021-01" db="UniProtKB">
        <authorList>
            <consortium name="EnsemblMetazoa"/>
        </authorList>
    </citation>
    <scope>IDENTIFICATION</scope>
</reference>
<dbReference type="AlphaFoldDB" id="A0A7M7K1C1"/>
<dbReference type="RefSeq" id="XP_022660191.1">
    <property type="nucleotide sequence ID" value="XM_022804456.1"/>
</dbReference>
<dbReference type="InParanoid" id="A0A7M7K1C1"/>
<dbReference type="RefSeq" id="XP_022660194.1">
    <property type="nucleotide sequence ID" value="XM_022804459.1"/>
</dbReference>
<dbReference type="InterPro" id="IPR037361">
    <property type="entry name" value="COMMD10"/>
</dbReference>
<dbReference type="EnsemblMetazoa" id="XM_022804454">
    <property type="protein sequence ID" value="XP_022660189"/>
    <property type="gene ID" value="LOC111249959"/>
</dbReference>
<dbReference type="EnsemblMetazoa" id="XM_022804455">
    <property type="protein sequence ID" value="XP_022660190"/>
    <property type="gene ID" value="LOC111249959"/>
</dbReference>
<sequence>MFSSTELKTLQLALPTLNSLSVADLECLCNAAIARIKAETTPSNERHLGDSLQLSSYQLTTCLSGLHCVLQSCVLHLTKPLALLKSLQELGLTAELAEKIASVWALNAQSLVSWARGDQTIQGKRLFLVSWEISSNVPNPQPGVALAFRVGDEQKVLQLDRAQLQMLFDRLQDVQKELDDLIV</sequence>
<evidence type="ECO:0000313" key="1">
    <source>
        <dbReference type="EnsemblMetazoa" id="XP_022660186"/>
    </source>
</evidence>
<evidence type="ECO:0000313" key="2">
    <source>
        <dbReference type="Proteomes" id="UP000594260"/>
    </source>
</evidence>
<dbReference type="RefSeq" id="XP_022660196.1">
    <property type="nucleotide sequence ID" value="XM_022804461.1"/>
</dbReference>
<name>A0A7M7K1C1_VARDE</name>
<dbReference type="EnsemblMetazoa" id="XM_022804452">
    <property type="protein sequence ID" value="XP_022660187"/>
    <property type="gene ID" value="LOC111249959"/>
</dbReference>
<dbReference type="Pfam" id="PF21672">
    <property type="entry name" value="COMM_HN"/>
    <property type="match status" value="1"/>
</dbReference>
<keyword evidence="2" id="KW-1185">Reference proteome</keyword>
<dbReference type="RefSeq" id="XP_022660195.1">
    <property type="nucleotide sequence ID" value="XM_022804460.1"/>
</dbReference>
<dbReference type="EnsemblMetazoa" id="XM_022804451">
    <property type="protein sequence ID" value="XP_022660186"/>
    <property type="gene ID" value="LOC111249959"/>
</dbReference>
<protein>
    <recommendedName>
        <fullName evidence="3">COMM domain-containing protein</fullName>
    </recommendedName>
</protein>
<dbReference type="RefSeq" id="XP_022660186.1">
    <property type="nucleotide sequence ID" value="XM_022804451.1"/>
</dbReference>
<proteinExistence type="predicted"/>
<dbReference type="EnsemblMetazoa" id="XM_022804459">
    <property type="protein sequence ID" value="XP_022660194"/>
    <property type="gene ID" value="LOC111249959"/>
</dbReference>
<dbReference type="RefSeq" id="XP_022660190.1">
    <property type="nucleotide sequence ID" value="XM_022804455.1"/>
</dbReference>